<dbReference type="Pfam" id="PF25547">
    <property type="entry name" value="WXG100_2"/>
    <property type="match status" value="1"/>
</dbReference>
<organism evidence="4 5">
    <name type="scientific">Nonomuraea corallina</name>
    <dbReference type="NCBI Taxonomy" id="2989783"/>
    <lineage>
        <taxon>Bacteria</taxon>
        <taxon>Bacillati</taxon>
        <taxon>Actinomycetota</taxon>
        <taxon>Actinomycetes</taxon>
        <taxon>Streptosporangiales</taxon>
        <taxon>Streptosporangiaceae</taxon>
        <taxon>Nonomuraea</taxon>
    </lineage>
</organism>
<keyword evidence="2" id="KW-0812">Transmembrane</keyword>
<evidence type="ECO:0000313" key="5">
    <source>
        <dbReference type="Proteomes" id="UP001144036"/>
    </source>
</evidence>
<dbReference type="Proteomes" id="UP001144036">
    <property type="component" value="Unassembled WGS sequence"/>
</dbReference>
<evidence type="ECO:0000313" key="4">
    <source>
        <dbReference type="EMBL" id="MDA0637360.1"/>
    </source>
</evidence>
<reference evidence="4" key="1">
    <citation type="submission" date="2022-11" db="EMBL/GenBank/DDBJ databases">
        <title>Nonomuraea corallina sp. nov., a new species of the genus Nonomuraea isolated from sea side sediment in Thai sea.</title>
        <authorList>
            <person name="Ngamcharungchit C."/>
            <person name="Matsumoto A."/>
            <person name="Suriyachadkun C."/>
            <person name="Panbangred W."/>
            <person name="Inahashi Y."/>
            <person name="Intra B."/>
        </authorList>
    </citation>
    <scope>NUCLEOTIDE SEQUENCE</scope>
    <source>
        <strain evidence="4">MCN248</strain>
    </source>
</reference>
<sequence>MGFDGCVVPEALRPYVDWVTGMAWPEGDPERCFRIADACVAAAHRLTADTGAMDPAAALVGDRWDGAAQRAFAARVRVTVGGRRAALVETLIETAVAYNGVGVTIQHAQRMITFIVILLLATLPLLILNAPWMLRSYLQVARMSALQIAKMTLTLIAFFAAFGAGLEWLTQYTQIRGGRRDEIDREQLLLAVRDGAINGALTGLLGGALGRLATPALRAGIAREEALFGEKLLALLTRTAPGQAVQYGIAGSATTAVSLTLDGKPLDWRLILTSGTSAALGADGQHLATPGLTGSPPGRGTALAGAFEPPGPVDQALSRTGPGQARPEPQIPAAAPGAGLRPDGPFPATDPAARPTRLTGAARPA</sequence>
<comment type="caution">
    <text evidence="4">The sequence shown here is derived from an EMBL/GenBank/DDBJ whole genome shotgun (WGS) entry which is preliminary data.</text>
</comment>
<keyword evidence="5" id="KW-1185">Reference proteome</keyword>
<dbReference type="EMBL" id="JAPNNL010000152">
    <property type="protein sequence ID" value="MDA0637360.1"/>
    <property type="molecule type" value="Genomic_DNA"/>
</dbReference>
<feature type="transmembrane region" description="Helical" evidence="2">
    <location>
        <begin position="152"/>
        <end position="170"/>
    </location>
</feature>
<feature type="domain" description="Outer membrane channel protein CpnT-like N-terminal" evidence="3">
    <location>
        <begin position="8"/>
        <end position="136"/>
    </location>
</feature>
<accession>A0ABT4SJS7</accession>
<feature type="non-terminal residue" evidence="4">
    <location>
        <position position="365"/>
    </location>
</feature>
<dbReference type="RefSeq" id="WP_270158263.1">
    <property type="nucleotide sequence ID" value="NZ_JAPNNL010000152.1"/>
</dbReference>
<dbReference type="InterPro" id="IPR057746">
    <property type="entry name" value="CpnT-like_N"/>
</dbReference>
<keyword evidence="2" id="KW-1133">Transmembrane helix</keyword>
<gene>
    <name evidence="4" type="ORF">OUY22_28485</name>
</gene>
<evidence type="ECO:0000256" key="1">
    <source>
        <dbReference type="SAM" id="MobiDB-lite"/>
    </source>
</evidence>
<feature type="region of interest" description="Disordered" evidence="1">
    <location>
        <begin position="289"/>
        <end position="365"/>
    </location>
</feature>
<proteinExistence type="predicted"/>
<keyword evidence="2" id="KW-0472">Membrane</keyword>
<feature type="transmembrane region" description="Helical" evidence="2">
    <location>
        <begin position="112"/>
        <end position="132"/>
    </location>
</feature>
<evidence type="ECO:0000256" key="2">
    <source>
        <dbReference type="SAM" id="Phobius"/>
    </source>
</evidence>
<name>A0ABT4SJS7_9ACTN</name>
<protein>
    <recommendedName>
        <fullName evidence="3">Outer membrane channel protein CpnT-like N-terminal domain-containing protein</fullName>
    </recommendedName>
</protein>
<evidence type="ECO:0000259" key="3">
    <source>
        <dbReference type="Pfam" id="PF25547"/>
    </source>
</evidence>